<dbReference type="Proteomes" id="UP000198919">
    <property type="component" value="Unassembled WGS sequence"/>
</dbReference>
<dbReference type="Proteomes" id="UP000224607">
    <property type="component" value="Unassembled WGS sequence"/>
</dbReference>
<dbReference type="EMBL" id="NITY01000001">
    <property type="protein sequence ID" value="PHM46084.1"/>
    <property type="molecule type" value="Genomic_DNA"/>
</dbReference>
<keyword evidence="1" id="KW-0812">Transmembrane</keyword>
<dbReference type="EMBL" id="FORG01000002">
    <property type="protein sequence ID" value="SFI54841.1"/>
    <property type="molecule type" value="Genomic_DNA"/>
</dbReference>
<reference evidence="3" key="1">
    <citation type="submission" date="2016-10" db="EMBL/GenBank/DDBJ databases">
        <authorList>
            <person name="de Groot N.N."/>
        </authorList>
    </citation>
    <scope>NUCLEOTIDE SEQUENCE [LARGE SCALE GENOMIC DNA]</scope>
    <source>
        <strain evidence="3">DSM 17908</strain>
    </source>
</reference>
<accession>A0A1I3J3J2</accession>
<evidence type="ECO:0000313" key="2">
    <source>
        <dbReference type="EMBL" id="PHM46084.1"/>
    </source>
</evidence>
<keyword evidence="1" id="KW-1133">Transmembrane helix</keyword>
<proteinExistence type="predicted"/>
<dbReference type="AlphaFoldDB" id="A0A1I3J3J2"/>
<evidence type="ECO:0000313" key="3">
    <source>
        <dbReference type="EMBL" id="SFI54841.1"/>
    </source>
</evidence>
<sequence length="36" mass="4334">MENKKIISGYSYFLLQLFLLIFIPIINAFIIRPFRT</sequence>
<protein>
    <submittedName>
        <fullName evidence="3">Uncharacterized protein</fullName>
    </submittedName>
</protein>
<feature type="transmembrane region" description="Helical" evidence="1">
    <location>
        <begin position="12"/>
        <end position="31"/>
    </location>
</feature>
<evidence type="ECO:0000313" key="4">
    <source>
        <dbReference type="Proteomes" id="UP000198919"/>
    </source>
</evidence>
<keyword evidence="5" id="KW-1185">Reference proteome</keyword>
<evidence type="ECO:0000256" key="1">
    <source>
        <dbReference type="SAM" id="Phobius"/>
    </source>
</evidence>
<reference evidence="4" key="2">
    <citation type="submission" date="2016-10" db="EMBL/GenBank/DDBJ databases">
        <authorList>
            <person name="Varghese N."/>
            <person name="Submissions S."/>
        </authorList>
    </citation>
    <scope>NUCLEOTIDE SEQUENCE [LARGE SCALE GENOMIC DNA]</scope>
    <source>
        <strain evidence="4">DSM 17908</strain>
    </source>
</reference>
<reference evidence="2 5" key="3">
    <citation type="journal article" date="2017" name="Nat. Microbiol.">
        <title>Natural product diversity associated with the nematode symbionts Photorhabdus and Xenorhabdus.</title>
        <authorList>
            <person name="Tobias N.J."/>
            <person name="Wolff H."/>
            <person name="Djahanschiri B."/>
            <person name="Grundmann F."/>
            <person name="Kronenwerth M."/>
            <person name="Shi Y.M."/>
            <person name="Simonyi S."/>
            <person name="Grun P."/>
            <person name="Shapiro-Ilan D."/>
            <person name="Pidot S.J."/>
            <person name="Stinear T.P."/>
            <person name="Ebersberger I."/>
            <person name="Bode H.B."/>
        </authorList>
    </citation>
    <scope>NUCLEOTIDE SEQUENCE [LARGE SCALE GENOMIC DNA]</scope>
    <source>
        <strain evidence="2 5">DSM 17908</strain>
    </source>
</reference>
<name>A0A1I3J3J2_9GAMM</name>
<keyword evidence="1" id="KW-0472">Membrane</keyword>
<evidence type="ECO:0000313" key="5">
    <source>
        <dbReference type="Proteomes" id="UP000224607"/>
    </source>
</evidence>
<organism evidence="3 4">
    <name type="scientific">Xenorhabdus mauleonii</name>
    <dbReference type="NCBI Taxonomy" id="351675"/>
    <lineage>
        <taxon>Bacteria</taxon>
        <taxon>Pseudomonadati</taxon>
        <taxon>Pseudomonadota</taxon>
        <taxon>Gammaproteobacteria</taxon>
        <taxon>Enterobacterales</taxon>
        <taxon>Morganellaceae</taxon>
        <taxon>Xenorhabdus</taxon>
    </lineage>
</organism>
<gene>
    <name evidence="3" type="ORF">SAMN05421680_10275</name>
    <name evidence="2" type="ORF">Xmau_00480</name>
</gene>